<dbReference type="InterPro" id="IPR038727">
    <property type="entry name" value="NadR/Ttd14_AAA_dom"/>
</dbReference>
<comment type="caution">
    <text evidence="2">The sequence shown here is derived from an EMBL/GenBank/DDBJ whole genome shotgun (WGS) entry which is preliminary data.</text>
</comment>
<feature type="domain" description="NadR/Ttd14 AAA" evidence="1">
    <location>
        <begin position="13"/>
        <end position="171"/>
    </location>
</feature>
<dbReference type="PANTHER" id="PTHR34932:SF1">
    <property type="entry name" value="TRPL TRANSLOCATION DEFECT PROTEIN 14"/>
    <property type="match status" value="1"/>
</dbReference>
<dbReference type="GO" id="GO:0035091">
    <property type="term" value="F:phosphatidylinositol binding"/>
    <property type="evidence" value="ECO:0007669"/>
    <property type="project" value="TreeGrafter"/>
</dbReference>
<proteinExistence type="predicted"/>
<dbReference type="InterPro" id="IPR053227">
    <property type="entry name" value="TRPL-trafficking_regulator"/>
</dbReference>
<organism evidence="2 3">
    <name type="scientific">Acanthopleuribacter pedis</name>
    <dbReference type="NCBI Taxonomy" id="442870"/>
    <lineage>
        <taxon>Bacteria</taxon>
        <taxon>Pseudomonadati</taxon>
        <taxon>Acidobacteriota</taxon>
        <taxon>Holophagae</taxon>
        <taxon>Acanthopleuribacterales</taxon>
        <taxon>Acanthopleuribacteraceae</taxon>
        <taxon>Acanthopleuribacter</taxon>
    </lineage>
</organism>
<dbReference type="Pfam" id="PF13521">
    <property type="entry name" value="AAA_28"/>
    <property type="match status" value="1"/>
</dbReference>
<dbReference type="AlphaFoldDB" id="A0A8J7U7B2"/>
<name>A0A8J7U7B2_9BACT</name>
<dbReference type="InterPro" id="IPR027417">
    <property type="entry name" value="P-loop_NTPase"/>
</dbReference>
<sequence>MTQPQTSAKAPLRIVLTGGPGGGKTTAADLFRREIGERVVIVPEAATLLFSGGFPRSDHDLATRSIQKAIFHVQRNLEDIQSAEFPERILLCDRGTIDGAAYWPGGADDFFAAVGTTLAQELARYDAVIFFETAAAGDISIEGGNPTRTESLAEAVELDGRLRRLWSQHPHFHLVQHAASFFKKITFGLAHIESLVGQYRSNGNTLDMKDSER</sequence>
<dbReference type="GO" id="GO:0005525">
    <property type="term" value="F:GTP binding"/>
    <property type="evidence" value="ECO:0007669"/>
    <property type="project" value="TreeGrafter"/>
</dbReference>
<dbReference type="RefSeq" id="WP_207861190.1">
    <property type="nucleotide sequence ID" value="NZ_JAFREP010000022.1"/>
</dbReference>
<dbReference type="GO" id="GO:0070300">
    <property type="term" value="F:phosphatidic acid binding"/>
    <property type="evidence" value="ECO:0007669"/>
    <property type="project" value="TreeGrafter"/>
</dbReference>
<accession>A0A8J7U7B2</accession>
<evidence type="ECO:0000313" key="3">
    <source>
        <dbReference type="Proteomes" id="UP000664417"/>
    </source>
</evidence>
<protein>
    <submittedName>
        <fullName evidence="2">AAA family ATPase</fullName>
    </submittedName>
</protein>
<dbReference type="PANTHER" id="PTHR34932">
    <property type="entry name" value="TRPL TRANSLOCATION DEFECT PROTEIN 14"/>
    <property type="match status" value="1"/>
</dbReference>
<keyword evidence="3" id="KW-1185">Reference proteome</keyword>
<dbReference type="SUPFAM" id="SSF52540">
    <property type="entry name" value="P-loop containing nucleoside triphosphate hydrolases"/>
    <property type="match status" value="1"/>
</dbReference>
<evidence type="ECO:0000313" key="2">
    <source>
        <dbReference type="EMBL" id="MBO1321216.1"/>
    </source>
</evidence>
<evidence type="ECO:0000259" key="1">
    <source>
        <dbReference type="Pfam" id="PF13521"/>
    </source>
</evidence>
<dbReference type="Proteomes" id="UP000664417">
    <property type="component" value="Unassembled WGS sequence"/>
</dbReference>
<dbReference type="EMBL" id="JAFREP010000022">
    <property type="protein sequence ID" value="MBO1321216.1"/>
    <property type="molecule type" value="Genomic_DNA"/>
</dbReference>
<reference evidence="2" key="1">
    <citation type="submission" date="2021-03" db="EMBL/GenBank/DDBJ databases">
        <authorList>
            <person name="Wang G."/>
        </authorList>
    </citation>
    <scope>NUCLEOTIDE SEQUENCE</scope>
    <source>
        <strain evidence="2">KCTC 12899</strain>
    </source>
</reference>
<gene>
    <name evidence="2" type="ORF">J3U88_22235</name>
</gene>
<dbReference type="Gene3D" id="3.40.50.300">
    <property type="entry name" value="P-loop containing nucleotide triphosphate hydrolases"/>
    <property type="match status" value="1"/>
</dbReference>